<dbReference type="AlphaFoldDB" id="A0A1M6SP01"/>
<dbReference type="EMBL" id="FQYR01000010">
    <property type="protein sequence ID" value="SHK46471.1"/>
    <property type="molecule type" value="Genomic_DNA"/>
</dbReference>
<evidence type="ECO:0000313" key="2">
    <source>
        <dbReference type="Proteomes" id="UP000184510"/>
    </source>
</evidence>
<reference evidence="1 2" key="1">
    <citation type="submission" date="2016-11" db="EMBL/GenBank/DDBJ databases">
        <authorList>
            <person name="Jaros S."/>
            <person name="Januszkiewicz K."/>
            <person name="Wedrychowicz H."/>
        </authorList>
    </citation>
    <scope>NUCLEOTIDE SEQUENCE [LARGE SCALE GENOMIC DNA]</scope>
    <source>
        <strain evidence="1 2">DSM 18772</strain>
    </source>
</reference>
<protein>
    <submittedName>
        <fullName evidence="1">Uncharacterized protein</fullName>
    </submittedName>
</protein>
<dbReference type="Proteomes" id="UP000184510">
    <property type="component" value="Unassembled WGS sequence"/>
</dbReference>
<keyword evidence="2" id="KW-1185">Reference proteome</keyword>
<dbReference type="InParanoid" id="A0A1M6SP01"/>
<proteinExistence type="predicted"/>
<organism evidence="1 2">
    <name type="scientific">Rubritalea squalenifaciens DSM 18772</name>
    <dbReference type="NCBI Taxonomy" id="1123071"/>
    <lineage>
        <taxon>Bacteria</taxon>
        <taxon>Pseudomonadati</taxon>
        <taxon>Verrucomicrobiota</taxon>
        <taxon>Verrucomicrobiia</taxon>
        <taxon>Verrucomicrobiales</taxon>
        <taxon>Rubritaleaceae</taxon>
        <taxon>Rubritalea</taxon>
    </lineage>
</organism>
<evidence type="ECO:0000313" key="1">
    <source>
        <dbReference type="EMBL" id="SHK46471.1"/>
    </source>
</evidence>
<name>A0A1M6SP01_9BACT</name>
<sequence>MDVADEALGVAKTKLEASKIDYDLKKDRAFLNEFRDLVLG</sequence>
<gene>
    <name evidence="1" type="ORF">SAMN02745181_3850</name>
</gene>
<accession>A0A1M6SP01</accession>